<proteinExistence type="predicted"/>
<dbReference type="PROSITE" id="PS50234">
    <property type="entry name" value="VWFA"/>
    <property type="match status" value="1"/>
</dbReference>
<evidence type="ECO:0000256" key="1">
    <source>
        <dbReference type="SAM" id="MobiDB-lite"/>
    </source>
</evidence>
<gene>
    <name evidence="4" type="ORF">N7456_001061</name>
</gene>
<feature type="domain" description="VWFA" evidence="2">
    <location>
        <begin position="300"/>
        <end position="483"/>
    </location>
</feature>
<dbReference type="Pfam" id="PF08487">
    <property type="entry name" value="VIT"/>
    <property type="match status" value="1"/>
</dbReference>
<dbReference type="OrthoDB" id="4368405at2759"/>
<dbReference type="EMBL" id="JAPQKH010000001">
    <property type="protein sequence ID" value="KAJ5116713.1"/>
    <property type="molecule type" value="Genomic_DNA"/>
</dbReference>
<reference evidence="4" key="2">
    <citation type="journal article" date="2023" name="IMA Fungus">
        <title>Comparative genomic study of the Penicillium genus elucidates a diverse pangenome and 15 lateral gene transfer events.</title>
        <authorList>
            <person name="Petersen C."/>
            <person name="Sorensen T."/>
            <person name="Nielsen M.R."/>
            <person name="Sondergaard T.E."/>
            <person name="Sorensen J.L."/>
            <person name="Fitzpatrick D.A."/>
            <person name="Frisvad J.C."/>
            <person name="Nielsen K.L."/>
        </authorList>
    </citation>
    <scope>NUCLEOTIDE SEQUENCE</scope>
    <source>
        <strain evidence="4">IBT 30069</strain>
    </source>
</reference>
<evidence type="ECO:0000259" key="3">
    <source>
        <dbReference type="PROSITE" id="PS51468"/>
    </source>
</evidence>
<feature type="compositionally biased region" description="Basic and acidic residues" evidence="1">
    <location>
        <begin position="825"/>
        <end position="842"/>
    </location>
</feature>
<feature type="compositionally biased region" description="Low complexity" evidence="1">
    <location>
        <begin position="751"/>
        <end position="777"/>
    </location>
</feature>
<dbReference type="SUPFAM" id="SSF53300">
    <property type="entry name" value="vWA-like"/>
    <property type="match status" value="1"/>
</dbReference>
<dbReference type="PROSITE" id="PS51468">
    <property type="entry name" value="VIT"/>
    <property type="match status" value="1"/>
</dbReference>
<comment type="caution">
    <text evidence="4">The sequence shown here is derived from an EMBL/GenBank/DDBJ whole genome shotgun (WGS) entry which is preliminary data.</text>
</comment>
<evidence type="ECO:0000259" key="2">
    <source>
        <dbReference type="PROSITE" id="PS50234"/>
    </source>
</evidence>
<evidence type="ECO:0000313" key="4">
    <source>
        <dbReference type="EMBL" id="KAJ5116713.1"/>
    </source>
</evidence>
<protein>
    <submittedName>
        <fullName evidence="4">VIT-domain-containing protein</fullName>
    </submittedName>
</protein>
<feature type="region of interest" description="Disordered" evidence="1">
    <location>
        <begin position="743"/>
        <end position="848"/>
    </location>
</feature>
<dbReference type="InterPro" id="IPR013694">
    <property type="entry name" value="VIT"/>
</dbReference>
<dbReference type="Pfam" id="PF13768">
    <property type="entry name" value="VWA_3"/>
    <property type="match status" value="1"/>
</dbReference>
<dbReference type="InterPro" id="IPR036465">
    <property type="entry name" value="vWFA_dom_sf"/>
</dbReference>
<dbReference type="SMART" id="SM00327">
    <property type="entry name" value="VWA"/>
    <property type="match status" value="1"/>
</dbReference>
<feature type="domain" description="VIT" evidence="3">
    <location>
        <begin position="5"/>
        <end position="136"/>
    </location>
</feature>
<keyword evidence="5" id="KW-1185">Reference proteome</keyword>
<dbReference type="SMART" id="SM00609">
    <property type="entry name" value="VIT"/>
    <property type="match status" value="1"/>
</dbReference>
<dbReference type="Proteomes" id="UP001149165">
    <property type="component" value="Unassembled WGS sequence"/>
</dbReference>
<dbReference type="PANTHER" id="PTHR45737:SF4">
    <property type="entry name" value="VON WILLEBRAND DOMAIN PROTEIN (AFU_ORTHOLOGUE AFUA_4G01160)"/>
    <property type="match status" value="1"/>
</dbReference>
<accession>A0A9W9GD69</accession>
<dbReference type="PANTHER" id="PTHR45737">
    <property type="entry name" value="VON WILLEBRAND FACTOR A DOMAIN-CONTAINING PROTEIN 5A"/>
    <property type="match status" value="1"/>
</dbReference>
<reference evidence="4" key="1">
    <citation type="submission" date="2022-11" db="EMBL/GenBank/DDBJ databases">
        <authorList>
            <person name="Petersen C."/>
        </authorList>
    </citation>
    <scope>NUCLEOTIDE SEQUENCE</scope>
    <source>
        <strain evidence="4">IBT 30069</strain>
    </source>
</reference>
<organism evidence="4 5">
    <name type="scientific">Penicillium angulare</name>
    <dbReference type="NCBI Taxonomy" id="116970"/>
    <lineage>
        <taxon>Eukaryota</taxon>
        <taxon>Fungi</taxon>
        <taxon>Dikarya</taxon>
        <taxon>Ascomycota</taxon>
        <taxon>Pezizomycotina</taxon>
        <taxon>Eurotiomycetes</taxon>
        <taxon>Eurotiomycetidae</taxon>
        <taxon>Eurotiales</taxon>
        <taxon>Aspergillaceae</taxon>
        <taxon>Penicillium</taxon>
    </lineage>
</organism>
<evidence type="ECO:0000313" key="5">
    <source>
        <dbReference type="Proteomes" id="UP001149165"/>
    </source>
</evidence>
<dbReference type="AlphaFoldDB" id="A0A9W9GD69"/>
<name>A0A9W9GD69_9EURO</name>
<feature type="compositionally biased region" description="Low complexity" evidence="1">
    <location>
        <begin position="812"/>
        <end position="824"/>
    </location>
</feature>
<dbReference type="InterPro" id="IPR002035">
    <property type="entry name" value="VWF_A"/>
</dbReference>
<sequence>MPQNDPSSMGAKRESKYCLPILSVDIETSVEDTLACTELSQTFHNPSDMEITESKHTFPLYFGATVVAFECIIGDDVYLRGVVKPKEEAREIYRETVEKKKQTAALLEEFSPEIFESSLGNIPPHTDVQIKLTYLHELKVVLMAEDTTDGLAIIIPTSIAPRYGVQMPSASFEVKKLTITIRVLDNGTTSRKGWNIESPHADGVEYQGLQPMKEINFDLDSAQVLEERLPSRYKQSVWKYESQAILLKTDFIFTLPLQKKLYSSASISPPDSNGNVAMVVNLRPTDLFGSAVRPKSFTGEVLFVLDYSGSMGWTNLETVTSKVDTMRAAMSLALSGLPSTCSFNVVKFGSSAWGLWNESKKHTAEAVEDARNFTRARPDLGGTELVRALKAAVNRLDTTKSSAQIIVITDGELDPIPVAEYIWLIRKKLQNKVRFFALGIGDNVSHQLIECIAEFGGGLGDVVNLAKRPRWEDRLNRLLRAALEPDSWHCEISLGHGFERQSLQCIAWGADENRYSSLLQDQTPNQYIQAPYPTPHLHPFSYKSVYFLLKPHAGNLSKKVTVTTATSGARTKSHSIPVNMLDSSLRFLPYLAAKACLLSLENEIRQISINSELARSNAEYLGQSYFAISPWTSFVTVSQNSDKERDENHGTHFEQEMYRTIPRSINIQDTLSLYEQGYERPLFTLGIDGMDSETSGSGKTSTPPMFSSSFLSGCNNSSGHQLGFDSIISESFAFGGFEFSHYDTEAHDSPSPHSGSPHSGSPHSGSPDSAGPSSVSPTLDRCASESSEPNQFPPPMRAKERSRSFPRPAEMSQSSSSSSLQKVDSSPKRSEPPGVPEIHEEPSSSDDYVFDGLEETYDIGQVGGWTSSTTAGKRSMSHSRFDQACEKNSDPCDPVIVETGSKASTLHPRDVINNSSTEGINMSNENIAWEEAITDQMPNGTFRLLVTVRKRLLQHYCLSAPSKIREMLIGFPSAHGLSMDILHDCEDTFMMIQYFRTHMAHEEDTWCLMMSRAESALLTTFGLSDDEEEQLEPFFEMLQLSTMHQHLLGFQHSRGMDGVETRVDDSGSSLKCPACDKVFGVVVGISRFFCPFEDDDDDENNLGTSLEWDNWIEYWHHQVESGHVVCPTI</sequence>
<dbReference type="Gene3D" id="3.40.50.410">
    <property type="entry name" value="von Willebrand factor, type A domain"/>
    <property type="match status" value="1"/>
</dbReference>